<dbReference type="Proteomes" id="UP000321523">
    <property type="component" value="Unassembled WGS sequence"/>
</dbReference>
<dbReference type="Gene3D" id="1.10.10.10">
    <property type="entry name" value="Winged helix-like DNA-binding domain superfamily/Winged helix DNA-binding domain"/>
    <property type="match status" value="1"/>
</dbReference>
<feature type="domain" description="Cyclic nucleotide-binding" evidence="4">
    <location>
        <begin position="50"/>
        <end position="153"/>
    </location>
</feature>
<evidence type="ECO:0000256" key="3">
    <source>
        <dbReference type="ARBA" id="ARBA00023163"/>
    </source>
</evidence>
<evidence type="ECO:0000259" key="5">
    <source>
        <dbReference type="PROSITE" id="PS51063"/>
    </source>
</evidence>
<evidence type="ECO:0000256" key="2">
    <source>
        <dbReference type="ARBA" id="ARBA00023125"/>
    </source>
</evidence>
<keyword evidence="1" id="KW-0805">Transcription regulation</keyword>
<dbReference type="GO" id="GO:0005829">
    <property type="term" value="C:cytosol"/>
    <property type="evidence" value="ECO:0007669"/>
    <property type="project" value="TreeGrafter"/>
</dbReference>
<dbReference type="Pfam" id="PF00027">
    <property type="entry name" value="cNMP_binding"/>
    <property type="match status" value="1"/>
</dbReference>
<dbReference type="SUPFAM" id="SSF46785">
    <property type="entry name" value="Winged helix' DNA-binding domain"/>
    <property type="match status" value="1"/>
</dbReference>
<dbReference type="PANTHER" id="PTHR24567">
    <property type="entry name" value="CRP FAMILY TRANSCRIPTIONAL REGULATORY PROTEIN"/>
    <property type="match status" value="1"/>
</dbReference>
<dbReference type="InterPro" id="IPR000595">
    <property type="entry name" value="cNMP-bd_dom"/>
</dbReference>
<dbReference type="GO" id="GO:0003677">
    <property type="term" value="F:DNA binding"/>
    <property type="evidence" value="ECO:0007669"/>
    <property type="project" value="UniProtKB-KW"/>
</dbReference>
<name>A0A512DMM1_9PROT</name>
<dbReference type="CDD" id="cd00038">
    <property type="entry name" value="CAP_ED"/>
    <property type="match status" value="1"/>
</dbReference>
<dbReference type="PROSITE" id="PS51063">
    <property type="entry name" value="HTH_CRP_2"/>
    <property type="match status" value="1"/>
</dbReference>
<keyword evidence="7" id="KW-1185">Reference proteome</keyword>
<accession>A0A512DMM1</accession>
<gene>
    <name evidence="6" type="ORF">SAE02_18690</name>
</gene>
<dbReference type="PANTHER" id="PTHR24567:SF68">
    <property type="entry name" value="DNA-BINDING TRANSCRIPTIONAL DUAL REGULATOR CRP"/>
    <property type="match status" value="1"/>
</dbReference>
<feature type="domain" description="HTH crp-type" evidence="5">
    <location>
        <begin position="184"/>
        <end position="256"/>
    </location>
</feature>
<dbReference type="Gene3D" id="2.60.120.10">
    <property type="entry name" value="Jelly Rolls"/>
    <property type="match status" value="1"/>
</dbReference>
<dbReference type="Pfam" id="PF13545">
    <property type="entry name" value="HTH_Crp_2"/>
    <property type="match status" value="1"/>
</dbReference>
<dbReference type="InterPro" id="IPR036390">
    <property type="entry name" value="WH_DNA-bd_sf"/>
</dbReference>
<dbReference type="InterPro" id="IPR018490">
    <property type="entry name" value="cNMP-bd_dom_sf"/>
</dbReference>
<proteinExistence type="predicted"/>
<evidence type="ECO:0000259" key="4">
    <source>
        <dbReference type="PROSITE" id="PS50042"/>
    </source>
</evidence>
<dbReference type="InterPro" id="IPR014710">
    <property type="entry name" value="RmlC-like_jellyroll"/>
</dbReference>
<reference evidence="6 7" key="1">
    <citation type="submission" date="2019-07" db="EMBL/GenBank/DDBJ databases">
        <title>Whole genome shotgun sequence of Skermanella aerolata NBRC 106429.</title>
        <authorList>
            <person name="Hosoyama A."/>
            <person name="Uohara A."/>
            <person name="Ohji S."/>
            <person name="Ichikawa N."/>
        </authorList>
    </citation>
    <scope>NUCLEOTIDE SEQUENCE [LARGE SCALE GENOMIC DNA]</scope>
    <source>
        <strain evidence="6 7">NBRC 106429</strain>
    </source>
</reference>
<dbReference type="InterPro" id="IPR012318">
    <property type="entry name" value="HTH_CRP"/>
</dbReference>
<dbReference type="EMBL" id="BJYZ01000007">
    <property type="protein sequence ID" value="GEO37721.1"/>
    <property type="molecule type" value="Genomic_DNA"/>
</dbReference>
<keyword evidence="2" id="KW-0238">DNA-binding</keyword>
<dbReference type="AlphaFoldDB" id="A0A512DMM1"/>
<comment type="caution">
    <text evidence="6">The sequence shown here is derived from an EMBL/GenBank/DDBJ whole genome shotgun (WGS) entry which is preliminary data.</text>
</comment>
<dbReference type="SUPFAM" id="SSF51206">
    <property type="entry name" value="cAMP-binding domain-like"/>
    <property type="match status" value="1"/>
</dbReference>
<dbReference type="GO" id="GO:0003700">
    <property type="term" value="F:DNA-binding transcription factor activity"/>
    <property type="evidence" value="ECO:0007669"/>
    <property type="project" value="TreeGrafter"/>
</dbReference>
<evidence type="ECO:0000256" key="1">
    <source>
        <dbReference type="ARBA" id="ARBA00023015"/>
    </source>
</evidence>
<dbReference type="InterPro" id="IPR036388">
    <property type="entry name" value="WH-like_DNA-bd_sf"/>
</dbReference>
<protein>
    <submittedName>
        <fullName evidence="6">Cyclic nucleotide-binding protein</fullName>
    </submittedName>
</protein>
<dbReference type="SMART" id="SM00100">
    <property type="entry name" value="cNMP"/>
    <property type="match status" value="1"/>
</dbReference>
<dbReference type="InterPro" id="IPR050397">
    <property type="entry name" value="Env_Response_Regulators"/>
</dbReference>
<evidence type="ECO:0000313" key="7">
    <source>
        <dbReference type="Proteomes" id="UP000321523"/>
    </source>
</evidence>
<evidence type="ECO:0000313" key="6">
    <source>
        <dbReference type="EMBL" id="GEO37721.1"/>
    </source>
</evidence>
<sequence length="268" mass="30105">MCQIALSGTNFGLITFLISLVCGPIYRRVCMTSKLSRVRSGKETLENFEIFKGLPAEAVDAYSRRCVWKRFETHQPLIRYKDATRDVFFISSGRARATHYAASGREISFRDLGAGDMFGEVSAIDAQPRSLSVVAQSEMLVAMMPAPVLRELMREHEQCAIAIMLRMTRLIRCLSERIVEFSTLGVQDRIRAELLRLARISSPGQNTAVIFPVPTHTDIANRISTHREAVTRELSNLCRAGLLERQNCSLIVRDVDKLSRIVSDVLGE</sequence>
<organism evidence="6 7">
    <name type="scientific">Skermanella aerolata</name>
    <dbReference type="NCBI Taxonomy" id="393310"/>
    <lineage>
        <taxon>Bacteria</taxon>
        <taxon>Pseudomonadati</taxon>
        <taxon>Pseudomonadota</taxon>
        <taxon>Alphaproteobacteria</taxon>
        <taxon>Rhodospirillales</taxon>
        <taxon>Azospirillaceae</taxon>
        <taxon>Skermanella</taxon>
    </lineage>
</organism>
<keyword evidence="3" id="KW-0804">Transcription</keyword>
<dbReference type="PROSITE" id="PS50042">
    <property type="entry name" value="CNMP_BINDING_3"/>
    <property type="match status" value="1"/>
</dbReference>